<protein>
    <submittedName>
        <fullName evidence="4">TetR/AcrR family transcriptional regulator</fullName>
    </submittedName>
</protein>
<gene>
    <name evidence="4" type="ORF">H9647_08270</name>
</gene>
<keyword evidence="5" id="KW-1185">Reference proteome</keyword>
<proteinExistence type="predicted"/>
<comment type="caution">
    <text evidence="4">The sequence shown here is derived from an EMBL/GenBank/DDBJ whole genome shotgun (WGS) entry which is preliminary data.</text>
</comment>
<evidence type="ECO:0000313" key="5">
    <source>
        <dbReference type="Proteomes" id="UP000608071"/>
    </source>
</evidence>
<dbReference type="Pfam" id="PF00440">
    <property type="entry name" value="TetR_N"/>
    <property type="match status" value="1"/>
</dbReference>
<dbReference type="InterPro" id="IPR050624">
    <property type="entry name" value="HTH-type_Tx_Regulator"/>
</dbReference>
<dbReference type="InterPro" id="IPR001647">
    <property type="entry name" value="HTH_TetR"/>
</dbReference>
<dbReference type="InterPro" id="IPR041479">
    <property type="entry name" value="TetR_CgmR_C"/>
</dbReference>
<sequence>MRSNSKRGEILASASYIVENLGMDKLTLEAVANKTGISKGGLLHHFRNKEALIEGMIIEYTEQFIDELTSITSKSNEQGKWIRAYLNVIINDKALVSGLAAASVAAMHYNPSLLDRMQEMYRVITNGISNDGGDVIDSTIVRLAADGLWFSEIYGLGKMDEDTKEKVIKKLHHMINKDLQN</sequence>
<feature type="DNA-binding region" description="H-T-H motif" evidence="2">
    <location>
        <begin position="27"/>
        <end position="46"/>
    </location>
</feature>
<evidence type="ECO:0000313" key="4">
    <source>
        <dbReference type="EMBL" id="MBD7968057.1"/>
    </source>
</evidence>
<keyword evidence="1 2" id="KW-0238">DNA-binding</keyword>
<dbReference type="Pfam" id="PF17937">
    <property type="entry name" value="TetR_C_28"/>
    <property type="match status" value="1"/>
</dbReference>
<dbReference type="RefSeq" id="WP_191799261.1">
    <property type="nucleotide sequence ID" value="NZ_JACSQL010000002.1"/>
</dbReference>
<dbReference type="Gene3D" id="1.10.357.10">
    <property type="entry name" value="Tetracycline Repressor, domain 2"/>
    <property type="match status" value="1"/>
</dbReference>
<name>A0ABR8SX28_9BACL</name>
<dbReference type="PRINTS" id="PR00455">
    <property type="entry name" value="HTHTETR"/>
</dbReference>
<dbReference type="PROSITE" id="PS50977">
    <property type="entry name" value="HTH_TETR_2"/>
    <property type="match status" value="1"/>
</dbReference>
<evidence type="ECO:0000256" key="1">
    <source>
        <dbReference type="ARBA" id="ARBA00023125"/>
    </source>
</evidence>
<dbReference type="PANTHER" id="PTHR43479:SF11">
    <property type="entry name" value="ACREF_ENVCD OPERON REPRESSOR-RELATED"/>
    <property type="match status" value="1"/>
</dbReference>
<evidence type="ECO:0000256" key="2">
    <source>
        <dbReference type="PROSITE-ProRule" id="PRU00335"/>
    </source>
</evidence>
<dbReference type="InterPro" id="IPR009057">
    <property type="entry name" value="Homeodomain-like_sf"/>
</dbReference>
<dbReference type="Proteomes" id="UP000608071">
    <property type="component" value="Unassembled WGS sequence"/>
</dbReference>
<dbReference type="InterPro" id="IPR036271">
    <property type="entry name" value="Tet_transcr_reg_TetR-rel_C_sf"/>
</dbReference>
<organism evidence="4 5">
    <name type="scientific">Paenibacillus gallinarum</name>
    <dbReference type="NCBI Taxonomy" id="2762232"/>
    <lineage>
        <taxon>Bacteria</taxon>
        <taxon>Bacillati</taxon>
        <taxon>Bacillota</taxon>
        <taxon>Bacilli</taxon>
        <taxon>Bacillales</taxon>
        <taxon>Paenibacillaceae</taxon>
        <taxon>Paenibacillus</taxon>
    </lineage>
</organism>
<dbReference type="SUPFAM" id="SSF48498">
    <property type="entry name" value="Tetracyclin repressor-like, C-terminal domain"/>
    <property type="match status" value="1"/>
</dbReference>
<feature type="domain" description="HTH tetR-type" evidence="3">
    <location>
        <begin position="4"/>
        <end position="64"/>
    </location>
</feature>
<dbReference type="PANTHER" id="PTHR43479">
    <property type="entry name" value="ACREF/ENVCD OPERON REPRESSOR-RELATED"/>
    <property type="match status" value="1"/>
</dbReference>
<dbReference type="SUPFAM" id="SSF46689">
    <property type="entry name" value="Homeodomain-like"/>
    <property type="match status" value="1"/>
</dbReference>
<reference evidence="4 5" key="1">
    <citation type="submission" date="2020-08" db="EMBL/GenBank/DDBJ databases">
        <title>A Genomic Blueprint of the Chicken Gut Microbiome.</title>
        <authorList>
            <person name="Gilroy R."/>
            <person name="Ravi A."/>
            <person name="Getino M."/>
            <person name="Pursley I."/>
            <person name="Horton D.L."/>
            <person name="Alikhan N.-F."/>
            <person name="Baker D."/>
            <person name="Gharbi K."/>
            <person name="Hall N."/>
            <person name="Watson M."/>
            <person name="Adriaenssens E.M."/>
            <person name="Foster-Nyarko E."/>
            <person name="Jarju S."/>
            <person name="Secka A."/>
            <person name="Antonio M."/>
            <person name="Oren A."/>
            <person name="Chaudhuri R."/>
            <person name="La Ragione R.M."/>
            <person name="Hildebrand F."/>
            <person name="Pallen M.J."/>
        </authorList>
    </citation>
    <scope>NUCLEOTIDE SEQUENCE [LARGE SCALE GENOMIC DNA]</scope>
    <source>
        <strain evidence="4 5">Sa2BVA9</strain>
    </source>
</reference>
<accession>A0ABR8SX28</accession>
<evidence type="ECO:0000259" key="3">
    <source>
        <dbReference type="PROSITE" id="PS50977"/>
    </source>
</evidence>
<dbReference type="EMBL" id="JACSQL010000002">
    <property type="protein sequence ID" value="MBD7968057.1"/>
    <property type="molecule type" value="Genomic_DNA"/>
</dbReference>